<evidence type="ECO:0000313" key="2">
    <source>
        <dbReference type="Proteomes" id="UP000005268"/>
    </source>
</evidence>
<dbReference type="EMBL" id="CP003588">
    <property type="protein sequence ID" value="AFK70916.1"/>
    <property type="molecule type" value="Genomic_DNA"/>
</dbReference>
<proteinExistence type="predicted"/>
<organism evidence="1 2">
    <name type="scientific">Pseudomonas putida ND6</name>
    <dbReference type="NCBI Taxonomy" id="231023"/>
    <lineage>
        <taxon>Bacteria</taxon>
        <taxon>Pseudomonadati</taxon>
        <taxon>Pseudomonadota</taxon>
        <taxon>Gammaproteobacteria</taxon>
        <taxon>Pseudomonadales</taxon>
        <taxon>Pseudomonadaceae</taxon>
        <taxon>Pseudomonas</taxon>
    </lineage>
</organism>
<gene>
    <name evidence="1" type="ORF">YSA_07673</name>
</gene>
<name>I3UZJ5_PSEPU</name>
<accession>I3UZJ5</accession>
<sequence length="48" mass="5397">MQLKPTAHSSIVMQAVIHEMEAVQGLVESALMQLQMRPHLPTEPHTLH</sequence>
<dbReference type="AlphaFoldDB" id="I3UZJ5"/>
<evidence type="ECO:0000313" key="1">
    <source>
        <dbReference type="EMBL" id="AFK70916.1"/>
    </source>
</evidence>
<dbReference type="Proteomes" id="UP000005268">
    <property type="component" value="Chromosome"/>
</dbReference>
<dbReference type="KEGG" id="ppi:YSA_07673"/>
<reference evidence="1 2" key="1">
    <citation type="journal article" date="2012" name="J. Bacteriol.">
        <title>Complete Genome Sequence of the Naphthalene-Degrading Pseudomonas putida Strain ND6.</title>
        <authorList>
            <person name="Li S."/>
            <person name="Zhao H."/>
            <person name="Li Y."/>
            <person name="Niu S."/>
            <person name="Cai B."/>
        </authorList>
    </citation>
    <scope>NUCLEOTIDE SEQUENCE [LARGE SCALE GENOMIC DNA]</scope>
    <source>
        <strain evidence="1 2">ND6</strain>
    </source>
</reference>
<protein>
    <submittedName>
        <fullName evidence="1">Uncharacterized protein</fullName>
    </submittedName>
</protein>
<dbReference type="HOGENOM" id="CLU_3156853_0_0_6"/>
<dbReference type="PATRIC" id="fig|231023.4.peg.3680"/>